<dbReference type="SMART" id="SM00564">
    <property type="entry name" value="PQQ"/>
    <property type="match status" value="5"/>
</dbReference>
<evidence type="ECO:0000259" key="2">
    <source>
        <dbReference type="Pfam" id="PF13360"/>
    </source>
</evidence>
<organism evidence="3 4">
    <name type="scientific">Gimesia maris</name>
    <dbReference type="NCBI Taxonomy" id="122"/>
    <lineage>
        <taxon>Bacteria</taxon>
        <taxon>Pseudomonadati</taxon>
        <taxon>Planctomycetota</taxon>
        <taxon>Planctomycetia</taxon>
        <taxon>Planctomycetales</taxon>
        <taxon>Planctomycetaceae</taxon>
        <taxon>Gimesia</taxon>
    </lineage>
</organism>
<comment type="caution">
    <text evidence="3">The sequence shown here is derived from an EMBL/GenBank/DDBJ whole genome shotgun (WGS) entry which is preliminary data.</text>
</comment>
<feature type="transmembrane region" description="Helical" evidence="1">
    <location>
        <begin position="662"/>
        <end position="686"/>
    </location>
</feature>
<keyword evidence="1" id="KW-0812">Transmembrane</keyword>
<dbReference type="InterPro" id="IPR015943">
    <property type="entry name" value="WD40/YVTN_repeat-like_dom_sf"/>
</dbReference>
<dbReference type="InterPro" id="IPR011047">
    <property type="entry name" value="Quinoprotein_ADH-like_sf"/>
</dbReference>
<dbReference type="InterPro" id="IPR002372">
    <property type="entry name" value="PQQ_rpt_dom"/>
</dbReference>
<keyword evidence="1" id="KW-0472">Membrane</keyword>
<feature type="transmembrane region" description="Helical" evidence="1">
    <location>
        <begin position="609"/>
        <end position="625"/>
    </location>
</feature>
<feature type="transmembrane region" description="Helical" evidence="1">
    <location>
        <begin position="631"/>
        <end position="650"/>
    </location>
</feature>
<dbReference type="AlphaFoldDB" id="A0A3D3R7Q9"/>
<protein>
    <recommendedName>
        <fullName evidence="2">Pyrrolo-quinoline quinone repeat domain-containing protein</fullName>
    </recommendedName>
</protein>
<feature type="transmembrane region" description="Helical" evidence="1">
    <location>
        <begin position="577"/>
        <end position="597"/>
    </location>
</feature>
<dbReference type="PANTHER" id="PTHR34512">
    <property type="entry name" value="CELL SURFACE PROTEIN"/>
    <property type="match status" value="1"/>
</dbReference>
<dbReference type="EMBL" id="DQAY01000110">
    <property type="protein sequence ID" value="HCO24883.1"/>
    <property type="molecule type" value="Genomic_DNA"/>
</dbReference>
<dbReference type="InterPro" id="IPR018391">
    <property type="entry name" value="PQQ_b-propeller_rpt"/>
</dbReference>
<dbReference type="Gene3D" id="2.130.10.10">
    <property type="entry name" value="YVTN repeat-like/Quinoprotein amine dehydrogenase"/>
    <property type="match status" value="1"/>
</dbReference>
<accession>A0A3D3R7Q9</accession>
<dbReference type="SUPFAM" id="SSF50998">
    <property type="entry name" value="Quinoprotein alcohol dehydrogenase-like"/>
    <property type="match status" value="1"/>
</dbReference>
<evidence type="ECO:0000313" key="3">
    <source>
        <dbReference type="EMBL" id="HCO24883.1"/>
    </source>
</evidence>
<sequence length="688" mass="76747">MASILNEQPVTNEPSPPARGIIVQLYQAAWLLLILSLLTSPGSLYAQTIVPSPFLPADVKEAGWPAVRGLHFDAHSPEIHIADTWPTAGPPVLWVKELGQGYSAFVARGNRVYTQGQNLQGQYVYCLDARSGTEIWKYWYDWPYELAGVYPGPRATPTLVEGRLLFAGPSGLVGCLNADTGKLIWSRNLVTEFKGDGGIGFGYACSPTVVDQLVVMPVGGPGASLVALHLEDGKTAWQAGSQPASYTPAMPIVRNGRKLIVGYLENALVLHDLKTGELLLEHDLSEGYDEHSSWPLYREPYLWIAAPFRSGSQLFEIPAEFEKGATLKTIWRSRILANDVLSSVLVGDQIYGFDIFDQQSKTQRPSRGKFRCIDFLTGNELWEQGSGRPERSTNDTSDEIGQAGIIVADEKLILLNERGELILLKINPEECDILARCSVLTGELTWTPPILHRGCVYVRNQSRAACIYVGKPELLPTQQQTLRVDEIPQERYVDWAGQILSVEPEYAFDLPSQAWLWNWFCWSTGLLLASLLIALIPASLVRVELRLLTWTVCYRTLAFICGALGTTWISAWTGEFVFTWPLCLYIAFDPVLAVVQFRRSNQRPLWRDYLPLLIFAGISILYFLLCRRLSLVFEWAFLAGPIGALPLGLLEAQLSKEKFRGICLSAILKLFTYAGFYGSGIVVFWLKY</sequence>
<reference evidence="3 4" key="1">
    <citation type="journal article" date="2018" name="Nat. Biotechnol.">
        <title>A standardized bacterial taxonomy based on genome phylogeny substantially revises the tree of life.</title>
        <authorList>
            <person name="Parks D.H."/>
            <person name="Chuvochina M."/>
            <person name="Waite D.W."/>
            <person name="Rinke C."/>
            <person name="Skarshewski A."/>
            <person name="Chaumeil P.A."/>
            <person name="Hugenholtz P."/>
        </authorList>
    </citation>
    <scope>NUCLEOTIDE SEQUENCE [LARGE SCALE GENOMIC DNA]</scope>
    <source>
        <strain evidence="3">UBA9375</strain>
    </source>
</reference>
<feature type="transmembrane region" description="Helical" evidence="1">
    <location>
        <begin position="552"/>
        <end position="571"/>
    </location>
</feature>
<keyword evidence="1" id="KW-1133">Transmembrane helix</keyword>
<dbReference type="Proteomes" id="UP000263642">
    <property type="component" value="Unassembled WGS sequence"/>
</dbReference>
<feature type="transmembrane region" description="Helical" evidence="1">
    <location>
        <begin position="515"/>
        <end position="540"/>
    </location>
</feature>
<proteinExistence type="predicted"/>
<name>A0A3D3R7Q9_9PLAN</name>
<evidence type="ECO:0000313" key="4">
    <source>
        <dbReference type="Proteomes" id="UP000263642"/>
    </source>
</evidence>
<evidence type="ECO:0000256" key="1">
    <source>
        <dbReference type="SAM" id="Phobius"/>
    </source>
</evidence>
<feature type="domain" description="Pyrrolo-quinoline quinone repeat" evidence="2">
    <location>
        <begin position="122"/>
        <end position="286"/>
    </location>
</feature>
<gene>
    <name evidence="3" type="ORF">DIT97_18330</name>
</gene>
<dbReference type="PANTHER" id="PTHR34512:SF30">
    <property type="entry name" value="OUTER MEMBRANE PROTEIN ASSEMBLY FACTOR BAMB"/>
    <property type="match status" value="1"/>
</dbReference>
<dbReference type="Pfam" id="PF13360">
    <property type="entry name" value="PQQ_2"/>
    <property type="match status" value="1"/>
</dbReference>